<evidence type="ECO:0000259" key="7">
    <source>
        <dbReference type="Pfam" id="PF02879"/>
    </source>
</evidence>
<dbReference type="PANTHER" id="PTHR43771">
    <property type="entry name" value="PHOSPHOMANNOMUTASE"/>
    <property type="match status" value="1"/>
</dbReference>
<evidence type="ECO:0000256" key="4">
    <source>
        <dbReference type="ARBA" id="ARBA00022842"/>
    </source>
</evidence>
<dbReference type="Proteomes" id="UP000178517">
    <property type="component" value="Unassembled WGS sequence"/>
</dbReference>
<dbReference type="Gene3D" id="3.40.120.10">
    <property type="entry name" value="Alpha-D-Glucose-1,6-Bisphosphate, subunit A, domain 3"/>
    <property type="match status" value="2"/>
</dbReference>
<dbReference type="AlphaFoldDB" id="A0A1G1ZPI9"/>
<keyword evidence="4" id="KW-0460">Magnesium</keyword>
<gene>
    <name evidence="9" type="ORF">A3A04_00730</name>
</gene>
<organism evidence="9 10">
    <name type="scientific">Candidatus Harrisonbacteria bacterium RIFCSPLOWO2_01_FULL_40_28</name>
    <dbReference type="NCBI Taxonomy" id="1798406"/>
    <lineage>
        <taxon>Bacteria</taxon>
        <taxon>Candidatus Harrisoniibacteriota</taxon>
    </lineage>
</organism>
<dbReference type="InterPro" id="IPR036900">
    <property type="entry name" value="A-D-PHexomutase_C_sf"/>
</dbReference>
<dbReference type="PRINTS" id="PR00509">
    <property type="entry name" value="PGMPMM"/>
</dbReference>
<evidence type="ECO:0000259" key="8">
    <source>
        <dbReference type="Pfam" id="PF02880"/>
    </source>
</evidence>
<evidence type="ECO:0000256" key="2">
    <source>
        <dbReference type="ARBA" id="ARBA00022553"/>
    </source>
</evidence>
<dbReference type="Pfam" id="PF02879">
    <property type="entry name" value="PGM_PMM_II"/>
    <property type="match status" value="1"/>
</dbReference>
<dbReference type="SUPFAM" id="SSF53738">
    <property type="entry name" value="Phosphoglucomutase, first 3 domains"/>
    <property type="match status" value="2"/>
</dbReference>
<dbReference type="InterPro" id="IPR016055">
    <property type="entry name" value="A-D-PHexomutase_a/b/a-I/II/III"/>
</dbReference>
<evidence type="ECO:0008006" key="11">
    <source>
        <dbReference type="Google" id="ProtNLM"/>
    </source>
</evidence>
<dbReference type="STRING" id="1798406.A3A04_00730"/>
<dbReference type="InterPro" id="IPR005846">
    <property type="entry name" value="A-D-PHexomutase_a/b/a-III"/>
</dbReference>
<evidence type="ECO:0000313" key="9">
    <source>
        <dbReference type="EMBL" id="OGY66076.1"/>
    </source>
</evidence>
<keyword evidence="3" id="KW-0479">Metal-binding</keyword>
<evidence type="ECO:0000259" key="6">
    <source>
        <dbReference type="Pfam" id="PF00408"/>
    </source>
</evidence>
<proteinExistence type="predicted"/>
<dbReference type="SUPFAM" id="SSF55957">
    <property type="entry name" value="Phosphoglucomutase, C-terminal domain"/>
    <property type="match status" value="1"/>
</dbReference>
<feature type="domain" description="Alpha-D-phosphohexomutase alpha/beta/alpha" evidence="7">
    <location>
        <begin position="7"/>
        <end position="105"/>
    </location>
</feature>
<keyword evidence="5" id="KW-0413">Isomerase</keyword>
<dbReference type="InterPro" id="IPR005841">
    <property type="entry name" value="Alpha-D-phosphohexomutase_SF"/>
</dbReference>
<feature type="domain" description="Alpha-D-phosphohexomutase alpha/beta/alpha" evidence="8">
    <location>
        <begin position="141"/>
        <end position="210"/>
    </location>
</feature>
<name>A0A1G1ZPI9_9BACT</name>
<keyword evidence="2" id="KW-0597">Phosphoprotein</keyword>
<evidence type="ECO:0000256" key="1">
    <source>
        <dbReference type="ARBA" id="ARBA00001946"/>
    </source>
</evidence>
<feature type="domain" description="Alpha-D-phosphohexomutase C-terminal" evidence="6">
    <location>
        <begin position="242"/>
        <end position="294"/>
    </location>
</feature>
<evidence type="ECO:0000256" key="3">
    <source>
        <dbReference type="ARBA" id="ARBA00022723"/>
    </source>
</evidence>
<sequence length="306" mass="34682">MNSYINEYIEFLRTFIKTENALISVFDASNGTTGLIVEPLFSKIPFVSGYFLNTALDGNFPAHGPDPLREGALNELSRAVLSNKADLGIIFDADGDRVFFIDNMGTMIDQDSVAYVLMKQHKPPYVIDSGTGWTIREPFKNQYIESNTGHIFIKQAMRMHDASFGAERSGHYYFKDFFFAESGIRAAIEMINVVSGLRGEGKTIHEYVKSFSHYTRGKEMNVAIGVHNSGHILNEFLESFKNEAQEVVITDGVTMRFEDWWFNIRQSNTESLMRINTEGRDKPCLEKGKKRIEEIVVRLGLGKMLS</sequence>
<accession>A0A1G1ZPI9</accession>
<dbReference type="Gene3D" id="3.30.310.50">
    <property type="entry name" value="Alpha-D-phosphohexomutase, C-terminal domain"/>
    <property type="match status" value="1"/>
</dbReference>
<comment type="cofactor">
    <cofactor evidence="1">
        <name>Mg(2+)</name>
        <dbReference type="ChEBI" id="CHEBI:18420"/>
    </cofactor>
</comment>
<dbReference type="PANTHER" id="PTHR43771:SF1">
    <property type="entry name" value="PHOSPHOMANNOMUTASE"/>
    <property type="match status" value="1"/>
</dbReference>
<dbReference type="Pfam" id="PF02880">
    <property type="entry name" value="PGM_PMM_III"/>
    <property type="match status" value="1"/>
</dbReference>
<dbReference type="InterPro" id="IPR005845">
    <property type="entry name" value="A-D-PHexomutase_a/b/a-II"/>
</dbReference>
<dbReference type="GO" id="GO:0005975">
    <property type="term" value="P:carbohydrate metabolic process"/>
    <property type="evidence" value="ECO:0007669"/>
    <property type="project" value="InterPro"/>
</dbReference>
<dbReference type="EMBL" id="MHJI01000010">
    <property type="protein sequence ID" value="OGY66076.1"/>
    <property type="molecule type" value="Genomic_DNA"/>
</dbReference>
<dbReference type="Pfam" id="PF00408">
    <property type="entry name" value="PGM_PMM_IV"/>
    <property type="match status" value="1"/>
</dbReference>
<evidence type="ECO:0000313" key="10">
    <source>
        <dbReference type="Proteomes" id="UP000178517"/>
    </source>
</evidence>
<reference evidence="9 10" key="1">
    <citation type="journal article" date="2016" name="Nat. Commun.">
        <title>Thousands of microbial genomes shed light on interconnected biogeochemical processes in an aquifer system.</title>
        <authorList>
            <person name="Anantharaman K."/>
            <person name="Brown C.T."/>
            <person name="Hug L.A."/>
            <person name="Sharon I."/>
            <person name="Castelle C.J."/>
            <person name="Probst A.J."/>
            <person name="Thomas B.C."/>
            <person name="Singh A."/>
            <person name="Wilkins M.J."/>
            <person name="Karaoz U."/>
            <person name="Brodie E.L."/>
            <person name="Williams K.H."/>
            <person name="Hubbard S.S."/>
            <person name="Banfield J.F."/>
        </authorList>
    </citation>
    <scope>NUCLEOTIDE SEQUENCE [LARGE SCALE GENOMIC DNA]</scope>
</reference>
<protein>
    <recommendedName>
        <fullName evidence="11">Alpha-D-phosphohexomutase alpha/beta/alpha domain-containing protein</fullName>
    </recommendedName>
</protein>
<dbReference type="GO" id="GO:0046872">
    <property type="term" value="F:metal ion binding"/>
    <property type="evidence" value="ECO:0007669"/>
    <property type="project" value="UniProtKB-KW"/>
</dbReference>
<dbReference type="GO" id="GO:0016868">
    <property type="term" value="F:intramolecular phosphotransferase activity"/>
    <property type="evidence" value="ECO:0007669"/>
    <property type="project" value="InterPro"/>
</dbReference>
<dbReference type="InterPro" id="IPR005843">
    <property type="entry name" value="A-D-PHexomutase_C"/>
</dbReference>
<evidence type="ECO:0000256" key="5">
    <source>
        <dbReference type="ARBA" id="ARBA00023235"/>
    </source>
</evidence>
<comment type="caution">
    <text evidence="9">The sequence shown here is derived from an EMBL/GenBank/DDBJ whole genome shotgun (WGS) entry which is preliminary data.</text>
</comment>